<sequence>MTILGTAMGAVIALGSTLVNDRIKWRREQSLQKRKMLQEVYSEYLTALTEAHETMRAAVTAHGTAEERRGPVLDAFRASGAYTLRYRLAIVAGQDVLDAAEEAFRQLRGGRDLLADGNGLDSRQYKEFRTTYGGTMRELQQRIRQELREDAVSFTGGS</sequence>
<evidence type="ECO:0000313" key="2">
    <source>
        <dbReference type="Proteomes" id="UP000323454"/>
    </source>
</evidence>
<organism evidence="1 2">
    <name type="scientific">Solihabitans fulvus</name>
    <dbReference type="NCBI Taxonomy" id="1892852"/>
    <lineage>
        <taxon>Bacteria</taxon>
        <taxon>Bacillati</taxon>
        <taxon>Actinomycetota</taxon>
        <taxon>Actinomycetes</taxon>
        <taxon>Pseudonocardiales</taxon>
        <taxon>Pseudonocardiaceae</taxon>
        <taxon>Solihabitans</taxon>
    </lineage>
</organism>
<protein>
    <submittedName>
        <fullName evidence="1">Uncharacterized protein</fullName>
    </submittedName>
</protein>
<dbReference type="RefSeq" id="WP_149852602.1">
    <property type="nucleotide sequence ID" value="NZ_VUOB01000053.1"/>
</dbReference>
<reference evidence="1 2" key="1">
    <citation type="submission" date="2019-09" db="EMBL/GenBank/DDBJ databases">
        <title>Goodfellowia gen. nov., a new genus of the Pseudonocardineae related to Actinoalloteichus, containing Goodfellowia coeruleoviolacea gen. nov., comb. nov. gen. nov., comb. nov.</title>
        <authorList>
            <person name="Labeda D."/>
        </authorList>
    </citation>
    <scope>NUCLEOTIDE SEQUENCE [LARGE SCALE GENOMIC DNA]</scope>
    <source>
        <strain evidence="1 2">AN110305</strain>
    </source>
</reference>
<gene>
    <name evidence="1" type="ORF">F0L68_26870</name>
</gene>
<dbReference type="OrthoDB" id="3695380at2"/>
<dbReference type="AlphaFoldDB" id="A0A5B2WZA9"/>
<accession>A0A5B2WZA9</accession>
<dbReference type="Proteomes" id="UP000323454">
    <property type="component" value="Unassembled WGS sequence"/>
</dbReference>
<evidence type="ECO:0000313" key="1">
    <source>
        <dbReference type="EMBL" id="KAA2256072.1"/>
    </source>
</evidence>
<comment type="caution">
    <text evidence="1">The sequence shown here is derived from an EMBL/GenBank/DDBJ whole genome shotgun (WGS) entry which is preliminary data.</text>
</comment>
<reference evidence="1 2" key="2">
    <citation type="submission" date="2019-09" db="EMBL/GenBank/DDBJ databases">
        <authorList>
            <person name="Jin C."/>
        </authorList>
    </citation>
    <scope>NUCLEOTIDE SEQUENCE [LARGE SCALE GENOMIC DNA]</scope>
    <source>
        <strain evidence="1 2">AN110305</strain>
    </source>
</reference>
<name>A0A5B2WZA9_9PSEU</name>
<keyword evidence="2" id="KW-1185">Reference proteome</keyword>
<proteinExistence type="predicted"/>
<dbReference type="EMBL" id="VUOB01000053">
    <property type="protein sequence ID" value="KAA2256072.1"/>
    <property type="molecule type" value="Genomic_DNA"/>
</dbReference>